<dbReference type="EMBL" id="HE804809">
    <property type="protein sequence ID" value="CCH47186.1"/>
    <property type="molecule type" value="Genomic_DNA"/>
</dbReference>
<accession>L0P0V2</accession>
<evidence type="ECO:0000313" key="1">
    <source>
        <dbReference type="EMBL" id="CCH47186.1"/>
    </source>
</evidence>
<reference evidence="1" key="1">
    <citation type="journal article" date="2013" name="BMC Genomics">
        <title>Comparative genomics of Lupinus angustifolius gene-rich regions: BAC library exploration, genetic mapping and cytogenetics.</title>
        <authorList>
            <person name="Ksiazkiewicz M."/>
            <person name="Wyrwa K."/>
            <person name="Szczepaniak A."/>
            <person name="Rychel S."/>
            <person name="Majcherkiewicz K."/>
            <person name="Przysiecka L."/>
            <person name="Karlowski W."/>
            <person name="Wolko B."/>
            <person name="Naganowska B."/>
        </authorList>
    </citation>
    <scope>NUCLEOTIDE SEQUENCE</scope>
</reference>
<name>L0P0V2_LUPAN</name>
<organism evidence="1">
    <name type="scientific">Lupinus angustifolius</name>
    <name type="common">Narrow-leaved blue lupine</name>
    <dbReference type="NCBI Taxonomy" id="3871"/>
    <lineage>
        <taxon>Eukaryota</taxon>
        <taxon>Viridiplantae</taxon>
        <taxon>Streptophyta</taxon>
        <taxon>Embryophyta</taxon>
        <taxon>Tracheophyta</taxon>
        <taxon>Spermatophyta</taxon>
        <taxon>Magnoliopsida</taxon>
        <taxon>eudicotyledons</taxon>
        <taxon>Gunneridae</taxon>
        <taxon>Pentapetalae</taxon>
        <taxon>rosids</taxon>
        <taxon>fabids</taxon>
        <taxon>Fabales</taxon>
        <taxon>Fabaceae</taxon>
        <taxon>Papilionoideae</taxon>
        <taxon>50 kb inversion clade</taxon>
        <taxon>genistoids sensu lato</taxon>
        <taxon>core genistoids</taxon>
        <taxon>Genisteae</taxon>
        <taxon>Lupinus</taxon>
    </lineage>
</organism>
<proteinExistence type="predicted"/>
<protein>
    <submittedName>
        <fullName evidence="1">Uncharacterized protein</fullName>
    </submittedName>
</protein>
<dbReference type="AlphaFoldDB" id="L0P0V2"/>
<sequence>MTSFCKGKNPIDDMPSSTRRTIHQMSHHYLTCHMSKSFTFSSAEMTEELT</sequence>